<dbReference type="PANTHER" id="PTHR23406:SF90">
    <property type="entry name" value="MALIC ENZYME-RELATED"/>
    <property type="match status" value="1"/>
</dbReference>
<dbReference type="PANTHER" id="PTHR23406">
    <property type="entry name" value="MALIC ENZYME-RELATED"/>
    <property type="match status" value="1"/>
</dbReference>
<feature type="binding site" evidence="1">
    <location>
        <position position="158"/>
    </location>
    <ligand>
        <name>(S)-malate</name>
        <dbReference type="ChEBI" id="CHEBI:15589"/>
    </ligand>
</feature>
<dbReference type="GO" id="GO:0051287">
    <property type="term" value="F:NAD binding"/>
    <property type="evidence" value="ECO:0007669"/>
    <property type="project" value="InterPro"/>
</dbReference>
<keyword evidence="4" id="KW-1185">Reference proteome</keyword>
<evidence type="ECO:0000256" key="1">
    <source>
        <dbReference type="PIRSR" id="PIRSR000106-2"/>
    </source>
</evidence>
<dbReference type="InterPro" id="IPR001891">
    <property type="entry name" value="Malic_OxRdtase"/>
</dbReference>
<dbReference type="EMBL" id="UYYA01004130">
    <property type="protein sequence ID" value="VDM59801.1"/>
    <property type="molecule type" value="Genomic_DNA"/>
</dbReference>
<reference evidence="3 4" key="2">
    <citation type="submission" date="2018-11" db="EMBL/GenBank/DDBJ databases">
        <authorList>
            <consortium name="Pathogen Informatics"/>
        </authorList>
    </citation>
    <scope>NUCLEOTIDE SEQUENCE [LARGE SCALE GENOMIC DNA]</scope>
    <source>
        <strain evidence="3 4">Costa Rica</strain>
    </source>
</reference>
<accession>A0A0R3PRQ7</accession>
<dbReference type="WBParaSite" id="ACOC_0000821501-mRNA-1">
    <property type="protein sequence ID" value="ACOC_0000821501-mRNA-1"/>
    <property type="gene ID" value="ACOC_0000821501"/>
</dbReference>
<dbReference type="Pfam" id="PF03949">
    <property type="entry name" value="Malic_M"/>
    <property type="match status" value="1"/>
</dbReference>
<gene>
    <name evidence="3" type="ORF">ACOC_LOCUS8216</name>
</gene>
<dbReference type="PIRSF" id="PIRSF000106">
    <property type="entry name" value="ME"/>
    <property type="match status" value="1"/>
</dbReference>
<dbReference type="Gene3D" id="3.40.50.720">
    <property type="entry name" value="NAD(P)-binding Rossmann-like Domain"/>
    <property type="match status" value="1"/>
</dbReference>
<proteinExistence type="predicted"/>
<dbReference type="GO" id="GO:0006108">
    <property type="term" value="P:malate metabolic process"/>
    <property type="evidence" value="ECO:0007669"/>
    <property type="project" value="TreeGrafter"/>
</dbReference>
<feature type="binding site" evidence="1">
    <location>
        <position position="114"/>
    </location>
    <ligand>
        <name>(S)-malate</name>
        <dbReference type="ChEBI" id="CHEBI:15589"/>
    </ligand>
</feature>
<dbReference type="STRING" id="334426.A0A0R3PRQ7"/>
<organism evidence="5">
    <name type="scientific">Angiostrongylus costaricensis</name>
    <name type="common">Nematode worm</name>
    <dbReference type="NCBI Taxonomy" id="334426"/>
    <lineage>
        <taxon>Eukaryota</taxon>
        <taxon>Metazoa</taxon>
        <taxon>Ecdysozoa</taxon>
        <taxon>Nematoda</taxon>
        <taxon>Chromadorea</taxon>
        <taxon>Rhabditida</taxon>
        <taxon>Rhabditina</taxon>
        <taxon>Rhabditomorpha</taxon>
        <taxon>Strongyloidea</taxon>
        <taxon>Metastrongylidae</taxon>
        <taxon>Angiostrongylus</taxon>
    </lineage>
</organism>
<dbReference type="Proteomes" id="UP000267027">
    <property type="component" value="Unassembled WGS sequence"/>
</dbReference>
<protein>
    <submittedName>
        <fullName evidence="5">Malic_M domain-containing protein</fullName>
    </submittedName>
</protein>
<dbReference type="PRINTS" id="PR00072">
    <property type="entry name" value="MALOXRDTASE"/>
</dbReference>
<dbReference type="GO" id="GO:0004473">
    <property type="term" value="F:malate dehydrogenase (decarboxylating) (NADP+) activity"/>
    <property type="evidence" value="ECO:0007669"/>
    <property type="project" value="TreeGrafter"/>
</dbReference>
<evidence type="ECO:0000313" key="3">
    <source>
        <dbReference type="EMBL" id="VDM59801.1"/>
    </source>
</evidence>
<dbReference type="InterPro" id="IPR012302">
    <property type="entry name" value="Malic_NAD-bd"/>
</dbReference>
<reference evidence="5" key="1">
    <citation type="submission" date="2017-02" db="UniProtKB">
        <authorList>
            <consortium name="WormBaseParasite"/>
        </authorList>
    </citation>
    <scope>IDENTIFICATION</scope>
</reference>
<dbReference type="InterPro" id="IPR036291">
    <property type="entry name" value="NAD(P)-bd_dom_sf"/>
</dbReference>
<dbReference type="SMART" id="SM00919">
    <property type="entry name" value="Malic_M"/>
    <property type="match status" value="1"/>
</dbReference>
<dbReference type="AlphaFoldDB" id="A0A0R3PRQ7"/>
<dbReference type="GO" id="GO:0005739">
    <property type="term" value="C:mitochondrion"/>
    <property type="evidence" value="ECO:0007669"/>
    <property type="project" value="TreeGrafter"/>
</dbReference>
<evidence type="ECO:0000313" key="5">
    <source>
        <dbReference type="WBParaSite" id="ACOC_0000821501-mRNA-1"/>
    </source>
</evidence>
<dbReference type="SUPFAM" id="SSF51735">
    <property type="entry name" value="NAD(P)-binding Rossmann-fold domains"/>
    <property type="match status" value="1"/>
</dbReference>
<evidence type="ECO:0000259" key="2">
    <source>
        <dbReference type="SMART" id="SM00919"/>
    </source>
</evidence>
<sequence>MINEYDELKAGLGIAELCVRQMMDEGLTEEEARGNIFLLNSKGLITKDRAHTLTVRHQKFAKDLPQMTSLLEVVKAVQANVLIGVSTVSGAFTPEILSEMAKINPRPIVFALSNPTSKAECTAENAYRYTNGAVLFASGSPFDDVEMNGNIYKPGQGNNSYIFPGVALAAVLFKAKRVPDKAFLIAARRCAASVTEESLNKYARVYPSTEEIRELSLNIAVDIGNHLYEEGLATLHPEPEYKEMFIREQLYSYEYEPSMNELYDWPETDCRVGFPLPESSDHH</sequence>
<dbReference type="OrthoDB" id="5365701at2759"/>
<name>A0A0R3PRQ7_ANGCS</name>
<evidence type="ECO:0000313" key="4">
    <source>
        <dbReference type="Proteomes" id="UP000267027"/>
    </source>
</evidence>
<dbReference type="OMA" id="AISYYCK"/>
<feature type="domain" description="Malic enzyme NAD-binding" evidence="2">
    <location>
        <begin position="1"/>
        <end position="228"/>
    </location>
</feature>